<evidence type="ECO:0000256" key="28">
    <source>
        <dbReference type="ARBA" id="ARBA00029966"/>
    </source>
</evidence>
<dbReference type="AlphaFoldDB" id="A0A553RCW5"/>
<evidence type="ECO:0000313" key="34">
    <source>
        <dbReference type="Proteomes" id="UP000316079"/>
    </source>
</evidence>
<evidence type="ECO:0000256" key="29">
    <source>
        <dbReference type="ARBA" id="ARBA00031821"/>
    </source>
</evidence>
<evidence type="ECO:0000256" key="18">
    <source>
        <dbReference type="ARBA" id="ARBA00022989"/>
    </source>
</evidence>
<evidence type="ECO:0000256" key="31">
    <source>
        <dbReference type="ARBA" id="ARBA00032780"/>
    </source>
</evidence>
<dbReference type="GO" id="GO:0019915">
    <property type="term" value="P:lipid storage"/>
    <property type="evidence" value="ECO:0007669"/>
    <property type="project" value="TreeGrafter"/>
</dbReference>
<evidence type="ECO:0000256" key="14">
    <source>
        <dbReference type="ARBA" id="ARBA00022499"/>
    </source>
</evidence>
<evidence type="ECO:0000256" key="7">
    <source>
        <dbReference type="ARBA" id="ARBA00004285"/>
    </source>
</evidence>
<comment type="catalytic activity">
    <reaction evidence="27">
        <text>tetracosanoate(out) = tetracosanoate(in)</text>
        <dbReference type="Rhea" id="RHEA:45260"/>
        <dbReference type="ChEBI" id="CHEBI:31014"/>
    </reaction>
    <physiologicalReaction direction="left-to-right" evidence="27">
        <dbReference type="Rhea" id="RHEA:45261"/>
    </physiologicalReaction>
</comment>
<dbReference type="InterPro" id="IPR005428">
    <property type="entry name" value="CD36/SCARB1/SNMP1"/>
</dbReference>
<comment type="similarity">
    <text evidence="10">Belongs to the CD36 family.</text>
</comment>
<dbReference type="PRINTS" id="PR01609">
    <property type="entry name" value="CD36FAMILY"/>
</dbReference>
<dbReference type="PRINTS" id="PR01610">
    <property type="entry name" value="CD36ANTIGEN"/>
</dbReference>
<evidence type="ECO:0000313" key="33">
    <source>
        <dbReference type="EMBL" id="TRZ00018.1"/>
    </source>
</evidence>
<evidence type="ECO:0000256" key="8">
    <source>
        <dbReference type="ARBA" id="ARBA00004555"/>
    </source>
</evidence>
<evidence type="ECO:0000256" key="4">
    <source>
        <dbReference type="ARBA" id="ARBA00000996"/>
    </source>
</evidence>
<dbReference type="GO" id="GO:0016324">
    <property type="term" value="C:apical plasma membrane"/>
    <property type="evidence" value="ECO:0007669"/>
    <property type="project" value="UniProtKB-SubCell"/>
</dbReference>
<evidence type="ECO:0000256" key="21">
    <source>
        <dbReference type="ARBA" id="ARBA00023136"/>
    </source>
</evidence>
<dbReference type="GO" id="GO:0005044">
    <property type="term" value="F:scavenger receptor activity"/>
    <property type="evidence" value="ECO:0007669"/>
    <property type="project" value="TreeGrafter"/>
</dbReference>
<dbReference type="EMBL" id="SRMA01024846">
    <property type="protein sequence ID" value="TRZ00018.1"/>
    <property type="molecule type" value="Genomic_DNA"/>
</dbReference>
<evidence type="ECO:0000256" key="10">
    <source>
        <dbReference type="ARBA" id="ARBA00010532"/>
    </source>
</evidence>
<dbReference type="Proteomes" id="UP000316079">
    <property type="component" value="Unassembled WGS sequence"/>
</dbReference>
<dbReference type="PANTHER" id="PTHR11923">
    <property type="entry name" value="SCAVENGER RECEPTOR CLASS B TYPE-1 SR-B1"/>
    <property type="match status" value="1"/>
</dbReference>
<keyword evidence="15 32" id="KW-0812">Transmembrane</keyword>
<dbReference type="GO" id="GO:0005901">
    <property type="term" value="C:caveola"/>
    <property type="evidence" value="ECO:0007669"/>
    <property type="project" value="TreeGrafter"/>
</dbReference>
<keyword evidence="26" id="KW-0449">Lipoprotein</keyword>
<dbReference type="GO" id="GO:0150094">
    <property type="term" value="P:amyloid-beta clearance by cellular catabolic process"/>
    <property type="evidence" value="ECO:0007669"/>
    <property type="project" value="TreeGrafter"/>
</dbReference>
<dbReference type="GO" id="GO:0006898">
    <property type="term" value="P:receptor-mediated endocytosis"/>
    <property type="evidence" value="ECO:0007669"/>
    <property type="project" value="TreeGrafter"/>
</dbReference>
<dbReference type="OrthoDB" id="195015at2759"/>
<keyword evidence="18 32" id="KW-1133">Transmembrane helix</keyword>
<keyword evidence="17" id="KW-0130">Cell adhesion</keyword>
<evidence type="ECO:0000256" key="16">
    <source>
        <dbReference type="ARBA" id="ARBA00022843"/>
    </source>
</evidence>
<proteinExistence type="inferred from homology"/>
<evidence type="ECO:0000256" key="22">
    <source>
        <dbReference type="ARBA" id="ARBA00023139"/>
    </source>
</evidence>
<keyword evidence="19" id="KW-0333">Golgi apparatus</keyword>
<organism evidence="33 34">
    <name type="scientific">Danionella cerebrum</name>
    <dbReference type="NCBI Taxonomy" id="2873325"/>
    <lineage>
        <taxon>Eukaryota</taxon>
        <taxon>Metazoa</taxon>
        <taxon>Chordata</taxon>
        <taxon>Craniata</taxon>
        <taxon>Vertebrata</taxon>
        <taxon>Euteleostomi</taxon>
        <taxon>Actinopterygii</taxon>
        <taxon>Neopterygii</taxon>
        <taxon>Teleostei</taxon>
        <taxon>Ostariophysi</taxon>
        <taxon>Cypriniformes</taxon>
        <taxon>Danionidae</taxon>
        <taxon>Danioninae</taxon>
        <taxon>Danionella</taxon>
    </lineage>
</organism>
<evidence type="ECO:0000256" key="6">
    <source>
        <dbReference type="ARBA" id="ARBA00004221"/>
    </source>
</evidence>
<evidence type="ECO:0000256" key="1">
    <source>
        <dbReference type="ARBA" id="ARBA00000542"/>
    </source>
</evidence>
<dbReference type="GO" id="GO:0007155">
    <property type="term" value="P:cell adhesion"/>
    <property type="evidence" value="ECO:0007669"/>
    <property type="project" value="UniProtKB-KW"/>
</dbReference>
<dbReference type="GO" id="GO:0034383">
    <property type="term" value="P:low-density lipoprotein particle clearance"/>
    <property type="evidence" value="ECO:0007669"/>
    <property type="project" value="TreeGrafter"/>
</dbReference>
<accession>A0A553RCW5</accession>
<sequence length="327" mass="36781">MVTLSLAHLLLARPAFRVLSLTDNYTSRGWFSVLAIMSCCDQRCGLITGAVIGVLIAALGGILIPVGDMVIEKTVFKETVLENGTLAFDTWTSVGTPIYRQFWIFDVQNAEDVQRTGEKPVLVQKGPYTYKIRFIPKRDITFNGNNTVSFLLPAGATFEPSMSVGTEEDVFTSLNLAVAGLYGMLGHKMANILIERVKANLFQNRTVKELLWGYKDPVLNTMIGVFYPYNDTTDGPYTVFTGYDDIQKVATIERWQGESSLKYWNNSYCDMINGTGKLITFNLKWLLFPPLPGQERDPILLFFRYLQILSDKHVDVELSRVHSSLKS</sequence>
<dbReference type="GO" id="GO:0044539">
    <property type="term" value="P:long-chain fatty acid import into cell"/>
    <property type="evidence" value="ECO:0007669"/>
    <property type="project" value="TreeGrafter"/>
</dbReference>
<reference evidence="33 34" key="1">
    <citation type="journal article" date="2019" name="Sci. Data">
        <title>Hybrid genome assembly and annotation of Danionella translucida.</title>
        <authorList>
            <person name="Kadobianskyi M."/>
            <person name="Schulze L."/>
            <person name="Schuelke M."/>
            <person name="Judkewitz B."/>
        </authorList>
    </citation>
    <scope>NUCLEOTIDE SEQUENCE [LARGE SCALE GENOMIC DNA]</scope>
    <source>
        <strain evidence="33 34">Bolton</strain>
    </source>
</reference>
<comment type="catalytic activity">
    <reaction evidence="2">
        <text>(9Z)-octadecenoate(out) = (9Z)-octadecenoate(in)</text>
        <dbReference type="Rhea" id="RHEA:33655"/>
        <dbReference type="ChEBI" id="CHEBI:30823"/>
    </reaction>
    <physiologicalReaction direction="left-to-right" evidence="2">
        <dbReference type="Rhea" id="RHEA:33656"/>
    </physiologicalReaction>
</comment>
<evidence type="ECO:0000256" key="3">
    <source>
        <dbReference type="ARBA" id="ARBA00000934"/>
    </source>
</evidence>
<dbReference type="Pfam" id="PF01130">
    <property type="entry name" value="CD36"/>
    <property type="match status" value="1"/>
</dbReference>
<comment type="catalytic activity">
    <reaction evidence="4">
        <text>tetradecanoate(out) = tetradecanoate(in)</text>
        <dbReference type="Rhea" id="RHEA:45252"/>
        <dbReference type="ChEBI" id="CHEBI:30807"/>
    </reaction>
    <physiologicalReaction direction="left-to-right" evidence="4">
        <dbReference type="Rhea" id="RHEA:45253"/>
    </physiologicalReaction>
</comment>
<comment type="subcellular location">
    <subcellularLocation>
        <location evidence="6">Apical cell membrane</location>
    </subcellularLocation>
    <subcellularLocation>
        <location evidence="9">Cell membrane</location>
        <topology evidence="9">Multi-pass membrane protein</topology>
    </subcellularLocation>
    <subcellularLocation>
        <location evidence="8">Golgi apparatus</location>
    </subcellularLocation>
    <subcellularLocation>
        <location evidence="7">Membrane raft</location>
    </subcellularLocation>
</comment>
<evidence type="ECO:0000256" key="9">
    <source>
        <dbReference type="ARBA" id="ARBA00004651"/>
    </source>
</evidence>
<evidence type="ECO:0000256" key="19">
    <source>
        <dbReference type="ARBA" id="ARBA00023034"/>
    </source>
</evidence>
<evidence type="ECO:0000256" key="24">
    <source>
        <dbReference type="ARBA" id="ARBA00023170"/>
    </source>
</evidence>
<evidence type="ECO:0000256" key="30">
    <source>
        <dbReference type="ARBA" id="ARBA00032188"/>
    </source>
</evidence>
<evidence type="ECO:0000256" key="20">
    <source>
        <dbReference type="ARBA" id="ARBA00023055"/>
    </source>
</evidence>
<keyword evidence="23" id="KW-1015">Disulfide bond</keyword>
<keyword evidence="22" id="KW-0564">Palmitate</keyword>
<comment type="catalytic activity">
    <reaction evidence="1">
        <text>(9Z,12Z)-octadecadienoate(out) = (9Z,12Z)-octadecadienoate(in)</text>
        <dbReference type="Rhea" id="RHEA:45264"/>
        <dbReference type="ChEBI" id="CHEBI:30245"/>
    </reaction>
    <physiologicalReaction direction="left-to-right" evidence="1">
        <dbReference type="Rhea" id="RHEA:45265"/>
    </physiologicalReaction>
</comment>
<comment type="catalytic activity">
    <reaction evidence="3">
        <text>hexadecanoate(out) = hexadecanoate(in)</text>
        <dbReference type="Rhea" id="RHEA:45256"/>
        <dbReference type="ChEBI" id="CHEBI:7896"/>
    </reaction>
    <physiologicalReaction direction="left-to-right" evidence="3">
        <dbReference type="Rhea" id="RHEA:45257"/>
    </physiologicalReaction>
</comment>
<evidence type="ECO:0000256" key="2">
    <source>
        <dbReference type="ARBA" id="ARBA00000626"/>
    </source>
</evidence>
<dbReference type="PANTHER" id="PTHR11923:SF12">
    <property type="entry name" value="PLATELET GLYCOPROTEIN 4"/>
    <property type="match status" value="1"/>
</dbReference>
<dbReference type="GO" id="GO:0005794">
    <property type="term" value="C:Golgi apparatus"/>
    <property type="evidence" value="ECO:0007669"/>
    <property type="project" value="UniProtKB-SubCell"/>
</dbReference>
<evidence type="ECO:0000256" key="11">
    <source>
        <dbReference type="ARBA" id="ARBA00020772"/>
    </source>
</evidence>
<dbReference type="GO" id="GO:0005041">
    <property type="term" value="F:low-density lipoprotein particle receptor activity"/>
    <property type="evidence" value="ECO:0007669"/>
    <property type="project" value="TreeGrafter"/>
</dbReference>
<dbReference type="STRING" id="623744.A0A553RCW5"/>
<gene>
    <name evidence="33" type="ORF">DNTS_033215</name>
</gene>
<evidence type="ECO:0000256" key="13">
    <source>
        <dbReference type="ARBA" id="ARBA00022475"/>
    </source>
</evidence>
<evidence type="ECO:0000256" key="5">
    <source>
        <dbReference type="ARBA" id="ARBA00001892"/>
    </source>
</evidence>
<keyword evidence="21 32" id="KW-0472">Membrane</keyword>
<keyword evidence="20" id="KW-0445">Lipid transport</keyword>
<dbReference type="GO" id="GO:0030169">
    <property type="term" value="F:low-density lipoprotein particle binding"/>
    <property type="evidence" value="ECO:0007669"/>
    <property type="project" value="TreeGrafter"/>
</dbReference>
<keyword evidence="34" id="KW-1185">Reference proteome</keyword>
<evidence type="ECO:0000256" key="23">
    <source>
        <dbReference type="ARBA" id="ARBA00023157"/>
    </source>
</evidence>
<name>A0A553RCW5_9TELE</name>
<evidence type="ECO:0000256" key="26">
    <source>
        <dbReference type="ARBA" id="ARBA00023288"/>
    </source>
</evidence>
<dbReference type="GO" id="GO:0009986">
    <property type="term" value="C:cell surface"/>
    <property type="evidence" value="ECO:0007669"/>
    <property type="project" value="TreeGrafter"/>
</dbReference>
<keyword evidence="13" id="KW-1003">Cell membrane</keyword>
<evidence type="ECO:0000256" key="17">
    <source>
        <dbReference type="ARBA" id="ARBA00022889"/>
    </source>
</evidence>
<evidence type="ECO:0000256" key="27">
    <source>
        <dbReference type="ARBA" id="ARBA00023949"/>
    </source>
</evidence>
<protein>
    <recommendedName>
        <fullName evidence="11">Platelet glycoprotein 4</fullName>
    </recommendedName>
    <alternativeName>
        <fullName evidence="31">Glycoprotein IIIb</fullName>
    </alternativeName>
    <alternativeName>
        <fullName evidence="29">PAS IV</fullName>
    </alternativeName>
    <alternativeName>
        <fullName evidence="30">PAS-4</fullName>
    </alternativeName>
    <alternativeName>
        <fullName evidence="28">Platelet glycoprotein IV</fullName>
    </alternativeName>
</protein>
<dbReference type="GO" id="GO:0042953">
    <property type="term" value="P:lipoprotein transport"/>
    <property type="evidence" value="ECO:0007669"/>
    <property type="project" value="TreeGrafter"/>
</dbReference>
<evidence type="ECO:0000256" key="25">
    <source>
        <dbReference type="ARBA" id="ARBA00023180"/>
    </source>
</evidence>
<comment type="catalytic activity">
    <reaction evidence="5">
        <text>butanoate(out) = butanoate(in)</text>
        <dbReference type="Rhea" id="RHEA:45248"/>
        <dbReference type="ChEBI" id="CHEBI:17968"/>
    </reaction>
    <physiologicalReaction direction="left-to-right" evidence="5">
        <dbReference type="Rhea" id="RHEA:45249"/>
    </physiologicalReaction>
</comment>
<keyword evidence="24" id="KW-0675">Receptor</keyword>
<dbReference type="InterPro" id="IPR002159">
    <property type="entry name" value="CD36_fam"/>
</dbReference>
<evidence type="ECO:0000256" key="15">
    <source>
        <dbReference type="ARBA" id="ARBA00022692"/>
    </source>
</evidence>
<evidence type="ECO:0000256" key="12">
    <source>
        <dbReference type="ARBA" id="ARBA00022448"/>
    </source>
</evidence>
<feature type="transmembrane region" description="Helical" evidence="32">
    <location>
        <begin position="44"/>
        <end position="67"/>
    </location>
</feature>
<keyword evidence="25" id="KW-0325">Glycoprotein</keyword>
<evidence type="ECO:0000256" key="32">
    <source>
        <dbReference type="SAM" id="Phobius"/>
    </source>
</evidence>
<keyword evidence="14" id="KW-1017">Isopeptide bond</keyword>
<keyword evidence="12" id="KW-0813">Transport</keyword>
<comment type="caution">
    <text evidence="33">The sequence shown here is derived from an EMBL/GenBank/DDBJ whole genome shotgun (WGS) entry which is preliminary data.</text>
</comment>
<keyword evidence="16" id="KW-0832">Ubl conjugation</keyword>